<dbReference type="PANTHER" id="PTHR23112">
    <property type="entry name" value="G PROTEIN-COUPLED RECEPTOR 157-RELATED"/>
    <property type="match status" value="1"/>
</dbReference>
<dbReference type="Gene3D" id="1.20.1070.10">
    <property type="entry name" value="Rhodopsin 7-helix transmembrane proteins"/>
    <property type="match status" value="1"/>
</dbReference>
<evidence type="ECO:0000256" key="4">
    <source>
        <dbReference type="ARBA" id="ARBA00023136"/>
    </source>
</evidence>
<keyword evidence="8" id="KW-0675">Receptor</keyword>
<dbReference type="RefSeq" id="XP_007919089.1">
    <property type="nucleotide sequence ID" value="XM_007920898.1"/>
</dbReference>
<feature type="region of interest" description="Disordered" evidence="5">
    <location>
        <begin position="389"/>
        <end position="432"/>
    </location>
</feature>
<dbReference type="InterPro" id="IPR000832">
    <property type="entry name" value="GPCR_2_secretin-like"/>
</dbReference>
<dbReference type="GO" id="GO:0007189">
    <property type="term" value="P:adenylate cyclase-activating G protein-coupled receptor signaling pathway"/>
    <property type="evidence" value="ECO:0007669"/>
    <property type="project" value="TreeGrafter"/>
</dbReference>
<dbReference type="EMBL" id="KB933360">
    <property type="protein sequence ID" value="EON96169.1"/>
    <property type="molecule type" value="Genomic_DNA"/>
</dbReference>
<feature type="transmembrane region" description="Helical" evidence="6">
    <location>
        <begin position="50"/>
        <end position="71"/>
    </location>
</feature>
<evidence type="ECO:0000313" key="9">
    <source>
        <dbReference type="Proteomes" id="UP000014074"/>
    </source>
</evidence>
<dbReference type="PANTHER" id="PTHR23112:SF22">
    <property type="entry name" value="G-PROTEIN COUPLED RECEPTOR"/>
    <property type="match status" value="1"/>
</dbReference>
<comment type="subcellular location">
    <subcellularLocation>
        <location evidence="1">Membrane</location>
        <topology evidence="1">Multi-pass membrane protein</topology>
    </subcellularLocation>
</comment>
<dbReference type="GO" id="GO:0004930">
    <property type="term" value="F:G protein-coupled receptor activity"/>
    <property type="evidence" value="ECO:0007669"/>
    <property type="project" value="InterPro"/>
</dbReference>
<dbReference type="eggNOG" id="ENOG502QTGV">
    <property type="taxonomic scope" value="Eukaryota"/>
</dbReference>
<evidence type="ECO:0000256" key="5">
    <source>
        <dbReference type="SAM" id="MobiDB-lite"/>
    </source>
</evidence>
<sequence length="432" mass="48457">MHASDITPNQLDGFSIIERVCSVFSLLGCIFIIATFCLSKSFHKPINRLVFYASFGNMMTNVATLMARTYIGDTNSAGCQFQAFLIQMFMPADAFWTLAMAINVYLTFYYKFDGEKLRKMEIPYLLGCYGVPFIVALVYIFVKSPERGRMVVILVTFFIYIRAGREIYLKHKQLRKFGASSSFHDPEPLPPMDDPFNASKTTEVSVTSEVVTSQGIDLAPLGRRGSDAAPRAPNPAYSVTISSDRRPTNNRESYGDVVLPIQSNVTIAQSASAPRTQTSNPIRKRAAYEANNAAWSYTKCAILFFTALLVTWIPSSANRVYSVVHVNQVSVPLEYMSAFVLPLQGFWNAIIYIMTSWKACKMLVDDIKHARRPNVQEIVGYRPNDGFNVMNSPRNNRSDKTYESESMTELAIEESSRPASHEQNGASNKARQ</sequence>
<reference evidence="9" key="1">
    <citation type="journal article" date="2013" name="Genome Announc.">
        <title>Draft genome sequence of the ascomycete Phaeoacremonium aleophilum strain UCR-PA7, a causal agent of the esca disease complex in grapevines.</title>
        <authorList>
            <person name="Blanco-Ulate B."/>
            <person name="Rolshausen P."/>
            <person name="Cantu D."/>
        </authorList>
    </citation>
    <scope>NUCLEOTIDE SEQUENCE [LARGE SCALE GENOMIC DNA]</scope>
    <source>
        <strain evidence="9">UCR-PA7</strain>
    </source>
</reference>
<keyword evidence="4 6" id="KW-0472">Membrane</keyword>
<keyword evidence="2 6" id="KW-0812">Transmembrane</keyword>
<gene>
    <name evidence="8" type="ORF">UCRPA7_8384</name>
</gene>
<feature type="transmembrane region" description="Helical" evidence="6">
    <location>
        <begin position="148"/>
        <end position="168"/>
    </location>
</feature>
<evidence type="ECO:0000256" key="1">
    <source>
        <dbReference type="ARBA" id="ARBA00004141"/>
    </source>
</evidence>
<dbReference type="KEGG" id="tmn:UCRPA7_8384"/>
<feature type="region of interest" description="Disordered" evidence="5">
    <location>
        <begin position="222"/>
        <end position="248"/>
    </location>
</feature>
<proteinExistence type="predicted"/>
<dbReference type="PRINTS" id="PR02001">
    <property type="entry name" value="GCR1CAMPR"/>
</dbReference>
<accession>R8BA25</accession>
<dbReference type="HOGENOM" id="CLU_024810_3_1_1"/>
<feature type="compositionally biased region" description="Polar residues" evidence="5">
    <location>
        <begin position="421"/>
        <end position="432"/>
    </location>
</feature>
<evidence type="ECO:0000313" key="8">
    <source>
        <dbReference type="EMBL" id="EON96169.1"/>
    </source>
</evidence>
<feature type="transmembrane region" description="Helical" evidence="6">
    <location>
        <begin position="83"/>
        <end position="110"/>
    </location>
</feature>
<dbReference type="OrthoDB" id="18453at2759"/>
<feature type="transmembrane region" description="Helical" evidence="6">
    <location>
        <begin position="16"/>
        <end position="38"/>
    </location>
</feature>
<evidence type="ECO:0000256" key="6">
    <source>
        <dbReference type="SAM" id="Phobius"/>
    </source>
</evidence>
<dbReference type="AlphaFoldDB" id="R8BA25"/>
<dbReference type="Proteomes" id="UP000014074">
    <property type="component" value="Unassembled WGS sequence"/>
</dbReference>
<feature type="domain" description="G-protein coupled receptors family 2 profile 2" evidence="7">
    <location>
        <begin position="14"/>
        <end position="143"/>
    </location>
</feature>
<feature type="transmembrane region" description="Helical" evidence="6">
    <location>
        <begin position="122"/>
        <end position="142"/>
    </location>
</feature>
<dbReference type="GO" id="GO:0007166">
    <property type="term" value="P:cell surface receptor signaling pathway"/>
    <property type="evidence" value="ECO:0007669"/>
    <property type="project" value="InterPro"/>
</dbReference>
<dbReference type="PROSITE" id="PS50261">
    <property type="entry name" value="G_PROTEIN_RECEP_F2_4"/>
    <property type="match status" value="1"/>
</dbReference>
<protein>
    <submittedName>
        <fullName evidence="8">Putative g-protein coupled receptor protein</fullName>
    </submittedName>
</protein>
<evidence type="ECO:0000256" key="3">
    <source>
        <dbReference type="ARBA" id="ARBA00022989"/>
    </source>
</evidence>
<evidence type="ECO:0000259" key="7">
    <source>
        <dbReference type="PROSITE" id="PS50261"/>
    </source>
</evidence>
<evidence type="ECO:0000256" key="2">
    <source>
        <dbReference type="ARBA" id="ARBA00022692"/>
    </source>
</evidence>
<name>R8BA25_PHAM7</name>
<keyword evidence="9" id="KW-1185">Reference proteome</keyword>
<dbReference type="GO" id="GO:0005886">
    <property type="term" value="C:plasma membrane"/>
    <property type="evidence" value="ECO:0007669"/>
    <property type="project" value="TreeGrafter"/>
</dbReference>
<dbReference type="InterPro" id="IPR017981">
    <property type="entry name" value="GPCR_2-like_7TM"/>
</dbReference>
<feature type="transmembrane region" description="Helical" evidence="6">
    <location>
        <begin position="335"/>
        <end position="354"/>
    </location>
</feature>
<dbReference type="Pfam" id="PF00002">
    <property type="entry name" value="7tm_2"/>
    <property type="match status" value="1"/>
</dbReference>
<feature type="transmembrane region" description="Helical" evidence="6">
    <location>
        <begin position="293"/>
        <end position="315"/>
    </location>
</feature>
<dbReference type="SUPFAM" id="SSF81321">
    <property type="entry name" value="Family A G protein-coupled receptor-like"/>
    <property type="match status" value="1"/>
</dbReference>
<organism evidence="8 9">
    <name type="scientific">Phaeoacremonium minimum (strain UCR-PA7)</name>
    <name type="common">Esca disease fungus</name>
    <name type="synonym">Togninia minima</name>
    <dbReference type="NCBI Taxonomy" id="1286976"/>
    <lineage>
        <taxon>Eukaryota</taxon>
        <taxon>Fungi</taxon>
        <taxon>Dikarya</taxon>
        <taxon>Ascomycota</taxon>
        <taxon>Pezizomycotina</taxon>
        <taxon>Sordariomycetes</taxon>
        <taxon>Sordariomycetidae</taxon>
        <taxon>Togniniales</taxon>
        <taxon>Togniniaceae</taxon>
        <taxon>Phaeoacremonium</taxon>
    </lineage>
</organism>
<keyword evidence="3 6" id="KW-1133">Transmembrane helix</keyword>
<dbReference type="InterPro" id="IPR022343">
    <property type="entry name" value="GCR1-cAMP_receptor"/>
</dbReference>
<dbReference type="GeneID" id="19329229"/>